<keyword evidence="14" id="KW-1185">Reference proteome</keyword>
<evidence type="ECO:0000256" key="2">
    <source>
        <dbReference type="ARBA" id="ARBA00022629"/>
    </source>
</evidence>
<dbReference type="NCBIfam" id="TIGR01312">
    <property type="entry name" value="XylB"/>
    <property type="match status" value="1"/>
</dbReference>
<sequence>MTDVRTFLGLDVGTSALKGVLVDHEQRLLATASADYPISHPGPGRAEQSPTLWWQALETVMAELRHLSPEALAQVAGIGLSGQMHGLVLQEASGESPRPAILWNDGRADRESRELNRQLPWLGERTGIGAMPSFWPAKLRWLAQHDPAALNEASHLLLPKDQLRWRLSGEWITDRCDASGTQLLDQAERDWCDDLLAELGIDRERLPRLVEGSEVGGILAPSLAARWGLPEGVIIAGGSGDVAAGAVGIGAIDEGDAFLTLGTSSQVFVSTEGYRPRPDQCLHAFSHALPGRWFQMAAMLTGASALDWAAKLTGLSIEQALALAEREPAGPVGVIFLPYLNGERTPHDDPQARGVLFGLTPASGQGEVIRAVLEGIGYSLREAREVIEGAGTPIERLAVIGGGTRSRYWLRLLASIIDRPLVRYRDSETGPAFGAARLARLAVTGEPMATVCQRPPIDEIFEPDPTLVERYAGAYPRYRELYRSLAPLFAQSASEVPASESDSTPITTK</sequence>
<dbReference type="Proteomes" id="UP001165369">
    <property type="component" value="Unassembled WGS sequence"/>
</dbReference>
<evidence type="ECO:0000256" key="8">
    <source>
        <dbReference type="HAMAP-Rule" id="MF_02220"/>
    </source>
</evidence>
<feature type="active site" description="Proton acceptor" evidence="8">
    <location>
        <position position="241"/>
    </location>
</feature>
<evidence type="ECO:0000256" key="3">
    <source>
        <dbReference type="ARBA" id="ARBA00022679"/>
    </source>
</evidence>
<keyword evidence="7 8" id="KW-0119">Carbohydrate metabolism</keyword>
<dbReference type="EC" id="2.7.1.17" evidence="8 10"/>
<proteinExistence type="inferred from homology"/>
<name>A0ABT0T077_9GAMM</name>
<evidence type="ECO:0000313" key="14">
    <source>
        <dbReference type="Proteomes" id="UP001165369"/>
    </source>
</evidence>
<dbReference type="RefSeq" id="WP_250060369.1">
    <property type="nucleotide sequence ID" value="NZ_JAMJPK010000003.1"/>
</dbReference>
<dbReference type="InterPro" id="IPR018484">
    <property type="entry name" value="FGGY_N"/>
</dbReference>
<keyword evidence="4 8" id="KW-0547">Nucleotide-binding</keyword>
<dbReference type="InterPro" id="IPR050406">
    <property type="entry name" value="FGGY_Carb_Kinase"/>
</dbReference>
<accession>A0ABT0T077</accession>
<evidence type="ECO:0000256" key="4">
    <source>
        <dbReference type="ARBA" id="ARBA00022741"/>
    </source>
</evidence>
<evidence type="ECO:0000256" key="5">
    <source>
        <dbReference type="ARBA" id="ARBA00022777"/>
    </source>
</evidence>
<organism evidence="13 14">
    <name type="scientific">Halomonas gemina</name>
    <dbReference type="NCBI Taxonomy" id="2945105"/>
    <lineage>
        <taxon>Bacteria</taxon>
        <taxon>Pseudomonadati</taxon>
        <taxon>Pseudomonadota</taxon>
        <taxon>Gammaproteobacteria</taxon>
        <taxon>Oceanospirillales</taxon>
        <taxon>Halomonadaceae</taxon>
        <taxon>Halomonas</taxon>
    </lineage>
</organism>
<evidence type="ECO:0000256" key="1">
    <source>
        <dbReference type="ARBA" id="ARBA00009156"/>
    </source>
</evidence>
<dbReference type="InterPro" id="IPR018485">
    <property type="entry name" value="FGGY_C"/>
</dbReference>
<comment type="similarity">
    <text evidence="1 8 9">Belongs to the FGGY kinase family.</text>
</comment>
<keyword evidence="3 8" id="KW-0808">Transferase</keyword>
<comment type="function">
    <text evidence="8">Catalyzes the phosphorylation of D-xylulose to D-xylulose 5-phosphate.</text>
</comment>
<evidence type="ECO:0000259" key="12">
    <source>
        <dbReference type="Pfam" id="PF02782"/>
    </source>
</evidence>
<dbReference type="SUPFAM" id="SSF53067">
    <property type="entry name" value="Actin-like ATPase domain"/>
    <property type="match status" value="2"/>
</dbReference>
<evidence type="ECO:0000256" key="6">
    <source>
        <dbReference type="ARBA" id="ARBA00022840"/>
    </source>
</evidence>
<dbReference type="Gene3D" id="3.30.420.40">
    <property type="match status" value="2"/>
</dbReference>
<evidence type="ECO:0000256" key="9">
    <source>
        <dbReference type="RuleBase" id="RU003733"/>
    </source>
</evidence>
<dbReference type="EMBL" id="JAMJPK010000003">
    <property type="protein sequence ID" value="MCL7940315.1"/>
    <property type="molecule type" value="Genomic_DNA"/>
</dbReference>
<evidence type="ECO:0000259" key="11">
    <source>
        <dbReference type="Pfam" id="PF00370"/>
    </source>
</evidence>
<dbReference type="Pfam" id="PF00370">
    <property type="entry name" value="FGGY_N"/>
    <property type="match status" value="1"/>
</dbReference>
<dbReference type="PANTHER" id="PTHR43095:SF6">
    <property type="entry name" value="XYLULOSE KINASE"/>
    <property type="match status" value="1"/>
</dbReference>
<dbReference type="InterPro" id="IPR000577">
    <property type="entry name" value="Carb_kinase_FGGY"/>
</dbReference>
<dbReference type="PROSITE" id="PS00445">
    <property type="entry name" value="FGGY_KINASES_2"/>
    <property type="match status" value="1"/>
</dbReference>
<protein>
    <recommendedName>
        <fullName evidence="8 10">Xylulose kinase</fullName>
        <shortName evidence="8 10">Xylulokinase</shortName>
        <ecNumber evidence="8 10">2.7.1.17</ecNumber>
    </recommendedName>
</protein>
<comment type="caution">
    <text evidence="13">The sequence shown here is derived from an EMBL/GenBank/DDBJ whole genome shotgun (WGS) entry which is preliminary data.</text>
</comment>
<keyword evidence="5 8" id="KW-0418">Kinase</keyword>
<comment type="catalytic activity">
    <reaction evidence="8 10">
        <text>D-xylulose + ATP = D-xylulose 5-phosphate + ADP + H(+)</text>
        <dbReference type="Rhea" id="RHEA:10964"/>
        <dbReference type="ChEBI" id="CHEBI:15378"/>
        <dbReference type="ChEBI" id="CHEBI:17140"/>
        <dbReference type="ChEBI" id="CHEBI:30616"/>
        <dbReference type="ChEBI" id="CHEBI:57737"/>
        <dbReference type="ChEBI" id="CHEBI:456216"/>
        <dbReference type="EC" id="2.7.1.17"/>
    </reaction>
</comment>
<dbReference type="InterPro" id="IPR006000">
    <property type="entry name" value="Xylulokinase"/>
</dbReference>
<dbReference type="CDD" id="cd07808">
    <property type="entry name" value="ASKHA_NBD_FGGY_EcXK-like"/>
    <property type="match status" value="1"/>
</dbReference>
<reference evidence="13" key="1">
    <citation type="submission" date="2022-05" db="EMBL/GenBank/DDBJ databases">
        <title>Halomonas geminus sp. nov. and Halomonas llamarensis sp. nov. isolated from high-altitude salars of the Atacama Desert.</title>
        <authorList>
            <person name="Hintersatz C."/>
            <person name="Rojas L.A."/>
            <person name="Wei T.-S."/>
            <person name="Kutschke S."/>
            <person name="Lehmann F."/>
            <person name="Jain R."/>
            <person name="Pollmann K."/>
        </authorList>
    </citation>
    <scope>NUCLEOTIDE SEQUENCE</scope>
    <source>
        <strain evidence="13">ATCH28</strain>
    </source>
</reference>
<feature type="binding site" evidence="8">
    <location>
        <begin position="84"/>
        <end position="85"/>
    </location>
    <ligand>
        <name>substrate</name>
    </ligand>
</feature>
<dbReference type="PANTHER" id="PTHR43095">
    <property type="entry name" value="SUGAR KINASE"/>
    <property type="match status" value="1"/>
</dbReference>
<evidence type="ECO:0000313" key="13">
    <source>
        <dbReference type="EMBL" id="MCL7940315.1"/>
    </source>
</evidence>
<dbReference type="InterPro" id="IPR043129">
    <property type="entry name" value="ATPase_NBD"/>
</dbReference>
<dbReference type="Pfam" id="PF02782">
    <property type="entry name" value="FGGY_C"/>
    <property type="match status" value="1"/>
</dbReference>
<evidence type="ECO:0000256" key="10">
    <source>
        <dbReference type="RuleBase" id="RU364073"/>
    </source>
</evidence>
<dbReference type="InterPro" id="IPR018483">
    <property type="entry name" value="Carb_kinase_FGGY_CS"/>
</dbReference>
<gene>
    <name evidence="8 10 13" type="primary">xylB</name>
    <name evidence="13" type="ORF">M8009_08385</name>
</gene>
<evidence type="ECO:0000256" key="7">
    <source>
        <dbReference type="ARBA" id="ARBA00023277"/>
    </source>
</evidence>
<keyword evidence="2 8" id="KW-0859">Xylose metabolism</keyword>
<dbReference type="GO" id="GO:0004856">
    <property type="term" value="F:D-xylulokinase activity"/>
    <property type="evidence" value="ECO:0007669"/>
    <property type="project" value="UniProtKB-EC"/>
</dbReference>
<dbReference type="HAMAP" id="MF_02220">
    <property type="entry name" value="XylB"/>
    <property type="match status" value="1"/>
</dbReference>
<dbReference type="PIRSF" id="PIRSF000538">
    <property type="entry name" value="GlpK"/>
    <property type="match status" value="1"/>
</dbReference>
<feature type="site" description="Important for activity" evidence="8">
    <location>
        <position position="11"/>
    </location>
</feature>
<feature type="domain" description="Carbohydrate kinase FGGY C-terminal" evidence="12">
    <location>
        <begin position="259"/>
        <end position="442"/>
    </location>
</feature>
<feature type="domain" description="Carbohydrate kinase FGGY N-terminal" evidence="11">
    <location>
        <begin position="7"/>
        <end position="248"/>
    </location>
</feature>
<keyword evidence="6 8" id="KW-0067">ATP-binding</keyword>